<dbReference type="RefSeq" id="WP_063555722.1">
    <property type="nucleotide sequence ID" value="NZ_LITT01000023.1"/>
</dbReference>
<dbReference type="PANTHER" id="PTHR34322">
    <property type="entry name" value="TRANSPOSASE, Y1_TNP DOMAIN-CONTAINING"/>
    <property type="match status" value="1"/>
</dbReference>
<organism evidence="2 3">
    <name type="scientific">Clostridium ljungdahlii</name>
    <dbReference type="NCBI Taxonomy" id="1538"/>
    <lineage>
        <taxon>Bacteria</taxon>
        <taxon>Bacillati</taxon>
        <taxon>Bacillota</taxon>
        <taxon>Clostridia</taxon>
        <taxon>Eubacteriales</taxon>
        <taxon>Clostridiaceae</taxon>
        <taxon>Clostridium</taxon>
    </lineage>
</organism>
<dbReference type="GO" id="GO:0004803">
    <property type="term" value="F:transposase activity"/>
    <property type="evidence" value="ECO:0007669"/>
    <property type="project" value="InterPro"/>
</dbReference>
<evidence type="ECO:0000259" key="1">
    <source>
        <dbReference type="SMART" id="SM01321"/>
    </source>
</evidence>
<dbReference type="GO" id="GO:0003677">
    <property type="term" value="F:DNA binding"/>
    <property type="evidence" value="ECO:0007669"/>
    <property type="project" value="InterPro"/>
</dbReference>
<dbReference type="GO" id="GO:0006313">
    <property type="term" value="P:DNA transposition"/>
    <property type="evidence" value="ECO:0007669"/>
    <property type="project" value="InterPro"/>
</dbReference>
<dbReference type="Pfam" id="PF01797">
    <property type="entry name" value="Y1_Tnp"/>
    <property type="match status" value="1"/>
</dbReference>
<gene>
    <name evidence="2" type="ORF">WY13_02296</name>
</gene>
<dbReference type="Gene3D" id="3.30.70.1290">
    <property type="entry name" value="Transposase IS200-like"/>
    <property type="match status" value="1"/>
</dbReference>
<feature type="domain" description="Transposase IS200-like" evidence="1">
    <location>
        <begin position="9"/>
        <end position="125"/>
    </location>
</feature>
<dbReference type="InterPro" id="IPR002686">
    <property type="entry name" value="Transposase_17"/>
</dbReference>
<dbReference type="SMART" id="SM01321">
    <property type="entry name" value="Y1_Tnp"/>
    <property type="match status" value="1"/>
</dbReference>
<accession>A0A162KTZ6</accession>
<dbReference type="Proteomes" id="UP000077407">
    <property type="component" value="Unassembled WGS sequence"/>
</dbReference>
<proteinExistence type="predicted"/>
<dbReference type="PATRIC" id="fig|1538.10.peg.1898"/>
<dbReference type="SUPFAM" id="SSF143422">
    <property type="entry name" value="Transposase IS200-like"/>
    <property type="match status" value="1"/>
</dbReference>
<dbReference type="InterPro" id="IPR036515">
    <property type="entry name" value="Transposase_17_sf"/>
</dbReference>
<dbReference type="OrthoDB" id="9788881at2"/>
<evidence type="ECO:0000313" key="2">
    <source>
        <dbReference type="EMBL" id="OAA86902.1"/>
    </source>
</evidence>
<protein>
    <submittedName>
        <fullName evidence="2">Transposase IS200 like protein</fullName>
    </submittedName>
</protein>
<name>A0A162KTZ6_9CLOT</name>
<dbReference type="AlphaFoldDB" id="A0A162KTZ6"/>
<dbReference type="EMBL" id="LITT01000023">
    <property type="protein sequence ID" value="OAA86902.1"/>
    <property type="molecule type" value="Genomic_DNA"/>
</dbReference>
<evidence type="ECO:0000313" key="3">
    <source>
        <dbReference type="Proteomes" id="UP000077407"/>
    </source>
</evidence>
<reference evidence="2 3" key="1">
    <citation type="journal article" date="2015" name="Biotechnol. Bioeng.">
        <title>Genome sequence and phenotypic characterization of Caulobacter segnis.</title>
        <authorList>
            <person name="Patel S."/>
            <person name="Fletcher B."/>
            <person name="Scott D.C."/>
            <person name="Ely B."/>
        </authorList>
    </citation>
    <scope>NUCLEOTIDE SEQUENCE [LARGE SCALE GENOMIC DNA]</scope>
    <source>
        <strain evidence="2 3">ERI-2</strain>
    </source>
</reference>
<sequence>MPRKNRLWREGSILHITVRGNRKEDIFKSQEDYCVYLRNLQHSIKFYNNEFEILSYCLMTNHIHLQIETKKVHIKKLMGKINTFYAKYFNNKYDYHGHLFQGRYGSQIIDSDSYILEASRYISLNPVRANIVKKPEDYEWSSYPMLIGKRKEKLINSDRILSYFIQSRKRELYRMYVESAIR</sequence>
<comment type="caution">
    <text evidence="2">The sequence shown here is derived from an EMBL/GenBank/DDBJ whole genome shotgun (WGS) entry which is preliminary data.</text>
</comment>
<dbReference type="PANTHER" id="PTHR34322:SF2">
    <property type="entry name" value="TRANSPOSASE IS200-LIKE DOMAIN-CONTAINING PROTEIN"/>
    <property type="match status" value="1"/>
</dbReference>